<dbReference type="AlphaFoldDB" id="A0A815RN76"/>
<accession>A0A815RN76</accession>
<gene>
    <name evidence="1" type="ORF">VCS650_LOCUS41108</name>
</gene>
<evidence type="ECO:0000313" key="1">
    <source>
        <dbReference type="EMBL" id="CAF1480080.1"/>
    </source>
</evidence>
<dbReference type="EMBL" id="CAJNON010001695">
    <property type="protein sequence ID" value="CAF1480080.1"/>
    <property type="molecule type" value="Genomic_DNA"/>
</dbReference>
<proteinExistence type="predicted"/>
<comment type="caution">
    <text evidence="1">The sequence shown here is derived from an EMBL/GenBank/DDBJ whole genome shotgun (WGS) entry which is preliminary data.</text>
</comment>
<reference evidence="1" key="1">
    <citation type="submission" date="2021-02" db="EMBL/GenBank/DDBJ databases">
        <authorList>
            <person name="Nowell W R."/>
        </authorList>
    </citation>
    <scope>NUCLEOTIDE SEQUENCE</scope>
</reference>
<name>A0A815RN76_9BILA</name>
<organism evidence="1 2">
    <name type="scientific">Adineta steineri</name>
    <dbReference type="NCBI Taxonomy" id="433720"/>
    <lineage>
        <taxon>Eukaryota</taxon>
        <taxon>Metazoa</taxon>
        <taxon>Spiralia</taxon>
        <taxon>Gnathifera</taxon>
        <taxon>Rotifera</taxon>
        <taxon>Eurotatoria</taxon>
        <taxon>Bdelloidea</taxon>
        <taxon>Adinetida</taxon>
        <taxon>Adinetidae</taxon>
        <taxon>Adineta</taxon>
    </lineage>
</organism>
<dbReference type="Proteomes" id="UP000663891">
    <property type="component" value="Unassembled WGS sequence"/>
</dbReference>
<protein>
    <submittedName>
        <fullName evidence="1">Uncharacterized protein</fullName>
    </submittedName>
</protein>
<evidence type="ECO:0000313" key="2">
    <source>
        <dbReference type="Proteomes" id="UP000663891"/>
    </source>
</evidence>
<feature type="non-terminal residue" evidence="1">
    <location>
        <position position="1"/>
    </location>
</feature>
<sequence>FDLSRQSIELMIRRMQRIF</sequence>